<evidence type="ECO:0000259" key="8">
    <source>
        <dbReference type="PROSITE" id="PS51918"/>
    </source>
</evidence>
<evidence type="ECO:0000256" key="5">
    <source>
        <dbReference type="ARBA" id="ARBA00023004"/>
    </source>
</evidence>
<dbReference type="SFLD" id="SFLDS00029">
    <property type="entry name" value="Radical_SAM"/>
    <property type="match status" value="1"/>
</dbReference>
<dbReference type="PANTHER" id="PTHR11228:SF34">
    <property type="entry name" value="TUNGSTEN-CONTAINING ALDEHYDE FERREDOXIN OXIDOREDUCTASE COFACTOR MODIFYING PROTEIN"/>
    <property type="match status" value="1"/>
</dbReference>
<proteinExistence type="predicted"/>
<name>A0A940XNT9_9ACTN</name>
<keyword evidence="4" id="KW-0479">Metal-binding</keyword>
<organism evidence="9 10">
    <name type="scientific">Streptomyces tagetis</name>
    <dbReference type="NCBI Taxonomy" id="2820809"/>
    <lineage>
        <taxon>Bacteria</taxon>
        <taxon>Bacillati</taxon>
        <taxon>Actinomycetota</taxon>
        <taxon>Actinomycetes</taxon>
        <taxon>Kitasatosporales</taxon>
        <taxon>Streptomycetaceae</taxon>
        <taxon>Streptomyces</taxon>
    </lineage>
</organism>
<evidence type="ECO:0000256" key="2">
    <source>
        <dbReference type="ARBA" id="ARBA00022485"/>
    </source>
</evidence>
<evidence type="ECO:0000256" key="7">
    <source>
        <dbReference type="SAM" id="MobiDB-lite"/>
    </source>
</evidence>
<evidence type="ECO:0000256" key="3">
    <source>
        <dbReference type="ARBA" id="ARBA00022691"/>
    </source>
</evidence>
<dbReference type="CDD" id="cd01335">
    <property type="entry name" value="Radical_SAM"/>
    <property type="match status" value="1"/>
</dbReference>
<dbReference type="InterPro" id="IPR007197">
    <property type="entry name" value="rSAM"/>
</dbReference>
<evidence type="ECO:0000313" key="10">
    <source>
        <dbReference type="Proteomes" id="UP000677875"/>
    </source>
</evidence>
<feature type="compositionally biased region" description="Basic and acidic residues" evidence="7">
    <location>
        <begin position="408"/>
        <end position="423"/>
    </location>
</feature>
<dbReference type="InterPro" id="IPR013785">
    <property type="entry name" value="Aldolase_TIM"/>
</dbReference>
<sequence length="423" mass="46075">MTVPHVIRHQRHDATRRPFLVIWESTRACPLACRHCRAEAVPDRDPRELDTDAARDLIRQVAAFGRPAPLFVITGGDPFQRPDLTDLIACGRENGVRIAVSPSGTPTLTRRRLEEVHAAGAAGISLSLDGSTAALHDSFRGVPGVYRWTLDAWDTARELGLKVQINTTVARHNLLDLPDTVRLVADHGAMLWSAFFLVPTGRGRLLGALTPAEVEDVLNFVYDVGLTVPAKTTEAHHFRRVALQRRVLAGTGEDPVAVLGLGPLYRELRARADDLGLTAGERRVRRPPLDVNAGRGFVFVSHTGDVHPSGFLPLSAGSVRETPLTEIYRDSPLFTGLRDADRLGGRCGRCEFRRVCGGSRSRAYGVTGDPFAEEPWCGYVPGSFPHQRELAVLLAGSGARAGGPAAAGREHPEEQEHRADQPR</sequence>
<dbReference type="InterPro" id="IPR050377">
    <property type="entry name" value="Radical_SAM_PqqE_MftC-like"/>
</dbReference>
<evidence type="ECO:0000313" key="9">
    <source>
        <dbReference type="EMBL" id="MBQ0827093.1"/>
    </source>
</evidence>
<feature type="domain" description="Radical SAM core" evidence="8">
    <location>
        <begin position="15"/>
        <end position="239"/>
    </location>
</feature>
<dbReference type="GO" id="GO:0003824">
    <property type="term" value="F:catalytic activity"/>
    <property type="evidence" value="ECO:0007669"/>
    <property type="project" value="InterPro"/>
</dbReference>
<accession>A0A940XNT9</accession>
<dbReference type="Proteomes" id="UP000677875">
    <property type="component" value="Unassembled WGS sequence"/>
</dbReference>
<dbReference type="GO" id="GO:0051539">
    <property type="term" value="F:4 iron, 4 sulfur cluster binding"/>
    <property type="evidence" value="ECO:0007669"/>
    <property type="project" value="UniProtKB-KW"/>
</dbReference>
<keyword evidence="2" id="KW-0004">4Fe-4S</keyword>
<dbReference type="PIRSF" id="PIRSF037420">
    <property type="entry name" value="PQQ_syn_pqqE"/>
    <property type="match status" value="1"/>
</dbReference>
<keyword evidence="10" id="KW-1185">Reference proteome</keyword>
<evidence type="ECO:0000256" key="1">
    <source>
        <dbReference type="ARBA" id="ARBA00001966"/>
    </source>
</evidence>
<dbReference type="Pfam" id="PF04055">
    <property type="entry name" value="Radical_SAM"/>
    <property type="match status" value="1"/>
</dbReference>
<dbReference type="AlphaFoldDB" id="A0A940XNT9"/>
<keyword evidence="6" id="KW-0411">Iron-sulfur</keyword>
<dbReference type="InterPro" id="IPR006638">
    <property type="entry name" value="Elp3/MiaA/NifB-like_rSAM"/>
</dbReference>
<gene>
    <name evidence="9" type="ORF">J5Y05_11295</name>
</gene>
<evidence type="ECO:0000256" key="6">
    <source>
        <dbReference type="ARBA" id="ARBA00023014"/>
    </source>
</evidence>
<dbReference type="InterPro" id="IPR058240">
    <property type="entry name" value="rSAM_sf"/>
</dbReference>
<keyword evidence="5" id="KW-0408">Iron</keyword>
<dbReference type="NCBIfam" id="TIGR04053">
    <property type="entry name" value="TIGR04053 family radical SAM/SPASM domain-containing protein"/>
    <property type="match status" value="1"/>
</dbReference>
<dbReference type="PANTHER" id="PTHR11228">
    <property type="entry name" value="RADICAL SAM DOMAIN PROTEIN"/>
    <property type="match status" value="1"/>
</dbReference>
<dbReference type="RefSeq" id="WP_210871095.1">
    <property type="nucleotide sequence ID" value="NZ_JAGPNL010000002.1"/>
</dbReference>
<dbReference type="CDD" id="cd21123">
    <property type="entry name" value="SPASM_MftC-like"/>
    <property type="match status" value="1"/>
</dbReference>
<comment type="cofactor">
    <cofactor evidence="1">
        <name>[4Fe-4S] cluster</name>
        <dbReference type="ChEBI" id="CHEBI:49883"/>
    </cofactor>
</comment>
<dbReference type="SUPFAM" id="SSF102114">
    <property type="entry name" value="Radical SAM enzymes"/>
    <property type="match status" value="1"/>
</dbReference>
<dbReference type="SMART" id="SM00729">
    <property type="entry name" value="Elp3"/>
    <property type="match status" value="1"/>
</dbReference>
<dbReference type="InterPro" id="IPR017200">
    <property type="entry name" value="PqqE-like"/>
</dbReference>
<dbReference type="EMBL" id="JAGPNL010000002">
    <property type="protein sequence ID" value="MBQ0827093.1"/>
    <property type="molecule type" value="Genomic_DNA"/>
</dbReference>
<keyword evidence="3" id="KW-0949">S-adenosyl-L-methionine</keyword>
<comment type="caution">
    <text evidence="9">The sequence shown here is derived from an EMBL/GenBank/DDBJ whole genome shotgun (WGS) entry which is preliminary data.</text>
</comment>
<dbReference type="GO" id="GO:0046872">
    <property type="term" value="F:metal ion binding"/>
    <property type="evidence" value="ECO:0007669"/>
    <property type="project" value="UniProtKB-KW"/>
</dbReference>
<dbReference type="Gene3D" id="3.20.20.70">
    <property type="entry name" value="Aldolase class I"/>
    <property type="match status" value="2"/>
</dbReference>
<dbReference type="SFLD" id="SFLDG01386">
    <property type="entry name" value="main_SPASM_domain-containing"/>
    <property type="match status" value="1"/>
</dbReference>
<reference evidence="9" key="1">
    <citation type="submission" date="2021-04" db="EMBL/GenBank/DDBJ databases">
        <title>Genome seq and assembly of Streptomyces sp. RG38.</title>
        <authorList>
            <person name="Chhetri G."/>
        </authorList>
    </citation>
    <scope>NUCLEOTIDE SEQUENCE</scope>
    <source>
        <strain evidence="9">RG38</strain>
    </source>
</reference>
<protein>
    <submittedName>
        <fullName evidence="9">TIGR04053 family radical SAM/SPASM domain-containing protein</fullName>
    </submittedName>
</protein>
<feature type="region of interest" description="Disordered" evidence="7">
    <location>
        <begin position="399"/>
        <end position="423"/>
    </location>
</feature>
<dbReference type="PROSITE" id="PS51918">
    <property type="entry name" value="RADICAL_SAM"/>
    <property type="match status" value="1"/>
</dbReference>
<dbReference type="SFLD" id="SFLDG01067">
    <property type="entry name" value="SPASM/twitch_domain_containing"/>
    <property type="match status" value="1"/>
</dbReference>
<evidence type="ECO:0000256" key="4">
    <source>
        <dbReference type="ARBA" id="ARBA00022723"/>
    </source>
</evidence>